<accession>A0A1I2JHC3</accession>
<dbReference type="PANTHER" id="PTHR10457">
    <property type="entry name" value="MEVALONATE KINASE/GALACTOKINASE"/>
    <property type="match status" value="1"/>
</dbReference>
<feature type="domain" description="GHMP kinase N-terminal" evidence="6">
    <location>
        <begin position="127"/>
        <end position="215"/>
    </location>
</feature>
<feature type="domain" description="Galactokinase N-terminal" evidence="7">
    <location>
        <begin position="43"/>
        <end position="91"/>
    </location>
</feature>
<dbReference type="Pfam" id="PF10509">
    <property type="entry name" value="GalKase_gal_bdg"/>
    <property type="match status" value="1"/>
</dbReference>
<evidence type="ECO:0000256" key="1">
    <source>
        <dbReference type="ARBA" id="ARBA00006566"/>
    </source>
</evidence>
<dbReference type="GO" id="GO:0004335">
    <property type="term" value="F:galactokinase activity"/>
    <property type="evidence" value="ECO:0007669"/>
    <property type="project" value="InterPro"/>
</dbReference>
<evidence type="ECO:0000256" key="2">
    <source>
        <dbReference type="ARBA" id="ARBA00022679"/>
    </source>
</evidence>
<dbReference type="PANTHER" id="PTHR10457:SF7">
    <property type="entry name" value="GALACTOKINASE-RELATED"/>
    <property type="match status" value="1"/>
</dbReference>
<evidence type="ECO:0000256" key="3">
    <source>
        <dbReference type="ARBA" id="ARBA00022741"/>
    </source>
</evidence>
<keyword evidence="5" id="KW-0067">ATP-binding</keyword>
<dbReference type="Proteomes" id="UP000198964">
    <property type="component" value="Unassembled WGS sequence"/>
</dbReference>
<dbReference type="InterPro" id="IPR036554">
    <property type="entry name" value="GHMP_kinase_C_sf"/>
</dbReference>
<gene>
    <name evidence="8" type="ORF">SAMN05216283_108142</name>
</gene>
<dbReference type="Pfam" id="PF00288">
    <property type="entry name" value="GHMP_kinases_N"/>
    <property type="match status" value="1"/>
</dbReference>
<sequence>MTKINVLLEKINGGENALFHELYGTEAGTLKAQAERYADLMGEFEKTFGGDDVQLFSSPGRTEIGGNHTDHNHGRVLAGAVNLDNIAVAAKNDSNIIRIKSVGYPEFQVDLSSLEIDESQFFTSSSLVKGICARMKEVGYTIGGFDACIEGRVPKGSGLSSSASFEVLIGAIVNALFNDGKMSAVENAIIGQWAENNYFGKPCGLMDQTACSVGGLITIDFEDPAKPIVKEVDFDFVSTGFSLVITDVGGGHDDPASQAEYASLPTEMKSVAAELDAKVLREVTLEQIVDKIPEIRTKTGDRAILRAYHFQGDNQRVVEQVAALENNDFQSFLKMVVESGYSSYMYNQNIYDIVHKDEQVVSLGLALSEMVLKGHGAWRVHGGGFGGTIQAFVPQEKLEEYVKTLEHVYGEGKCHTLFIRSKGASKLDL</sequence>
<reference evidence="8 9" key="1">
    <citation type="submission" date="2016-10" db="EMBL/GenBank/DDBJ databases">
        <authorList>
            <person name="de Groot N.N."/>
        </authorList>
    </citation>
    <scope>NUCLEOTIDE SEQUENCE [LARGE SCALE GENOMIC DNA]</scope>
    <source>
        <strain evidence="8 9">CGMCC 1.9156</strain>
    </source>
</reference>
<organism evidence="8 9">
    <name type="scientific">Sunxiuqinia elliptica</name>
    <dbReference type="NCBI Taxonomy" id="655355"/>
    <lineage>
        <taxon>Bacteria</taxon>
        <taxon>Pseudomonadati</taxon>
        <taxon>Bacteroidota</taxon>
        <taxon>Bacteroidia</taxon>
        <taxon>Marinilabiliales</taxon>
        <taxon>Prolixibacteraceae</taxon>
        <taxon>Sunxiuqinia</taxon>
    </lineage>
</organism>
<dbReference type="InterPro" id="IPR014721">
    <property type="entry name" value="Ribsml_uS5_D2-typ_fold_subgr"/>
</dbReference>
<evidence type="ECO:0000259" key="6">
    <source>
        <dbReference type="Pfam" id="PF00288"/>
    </source>
</evidence>
<dbReference type="InterPro" id="IPR020568">
    <property type="entry name" value="Ribosomal_Su5_D2-typ_SF"/>
</dbReference>
<dbReference type="GO" id="GO:0005524">
    <property type="term" value="F:ATP binding"/>
    <property type="evidence" value="ECO:0007669"/>
    <property type="project" value="UniProtKB-KW"/>
</dbReference>
<dbReference type="Gene3D" id="3.30.230.10">
    <property type="match status" value="1"/>
</dbReference>
<keyword evidence="2" id="KW-0808">Transferase</keyword>
<dbReference type="InterPro" id="IPR006203">
    <property type="entry name" value="GHMP_knse_ATP-bd_CS"/>
</dbReference>
<dbReference type="AlphaFoldDB" id="A0A1I2JHC3"/>
<evidence type="ECO:0000256" key="5">
    <source>
        <dbReference type="ARBA" id="ARBA00022840"/>
    </source>
</evidence>
<comment type="similarity">
    <text evidence="1">Belongs to the GHMP kinase family. GalK subfamily.</text>
</comment>
<dbReference type="EMBL" id="FONW01000008">
    <property type="protein sequence ID" value="SFF52577.1"/>
    <property type="molecule type" value="Genomic_DNA"/>
</dbReference>
<keyword evidence="4 8" id="KW-0418">Kinase</keyword>
<dbReference type="PRINTS" id="PR00473">
    <property type="entry name" value="GALCTOKINASE"/>
</dbReference>
<dbReference type="InterPro" id="IPR006204">
    <property type="entry name" value="GHMP_kinase_N_dom"/>
</dbReference>
<evidence type="ECO:0000259" key="7">
    <source>
        <dbReference type="Pfam" id="PF10509"/>
    </source>
</evidence>
<evidence type="ECO:0000313" key="9">
    <source>
        <dbReference type="Proteomes" id="UP000198964"/>
    </source>
</evidence>
<dbReference type="Gene3D" id="3.30.70.890">
    <property type="entry name" value="GHMP kinase, C-terminal domain"/>
    <property type="match status" value="1"/>
</dbReference>
<name>A0A1I2JHC3_9BACT</name>
<dbReference type="PROSITE" id="PS00627">
    <property type="entry name" value="GHMP_KINASES_ATP"/>
    <property type="match status" value="1"/>
</dbReference>
<dbReference type="InterPro" id="IPR019539">
    <property type="entry name" value="GalKase_N"/>
</dbReference>
<dbReference type="InterPro" id="IPR000705">
    <property type="entry name" value="Galactokinase"/>
</dbReference>
<dbReference type="RefSeq" id="WP_093920650.1">
    <property type="nucleotide sequence ID" value="NZ_FONW01000008.1"/>
</dbReference>
<dbReference type="GO" id="GO:0005829">
    <property type="term" value="C:cytosol"/>
    <property type="evidence" value="ECO:0007669"/>
    <property type="project" value="TreeGrafter"/>
</dbReference>
<dbReference type="SUPFAM" id="SSF55060">
    <property type="entry name" value="GHMP Kinase, C-terminal domain"/>
    <property type="match status" value="1"/>
</dbReference>
<dbReference type="PIRSF" id="PIRSF000530">
    <property type="entry name" value="Galactokinase"/>
    <property type="match status" value="1"/>
</dbReference>
<keyword evidence="9" id="KW-1185">Reference proteome</keyword>
<dbReference type="GO" id="GO:0006012">
    <property type="term" value="P:galactose metabolic process"/>
    <property type="evidence" value="ECO:0007669"/>
    <property type="project" value="InterPro"/>
</dbReference>
<dbReference type="InterPro" id="IPR006206">
    <property type="entry name" value="Mevalonate/galactokinase"/>
</dbReference>
<evidence type="ECO:0000256" key="4">
    <source>
        <dbReference type="ARBA" id="ARBA00022777"/>
    </source>
</evidence>
<evidence type="ECO:0000313" key="8">
    <source>
        <dbReference type="EMBL" id="SFF52577.1"/>
    </source>
</evidence>
<dbReference type="STRING" id="655355.SAMN05216283_108142"/>
<dbReference type="PRINTS" id="PR00959">
    <property type="entry name" value="MEVGALKINASE"/>
</dbReference>
<protein>
    <submittedName>
        <fullName evidence="8">Galactokinase</fullName>
    </submittedName>
</protein>
<proteinExistence type="inferred from homology"/>
<dbReference type="SUPFAM" id="SSF54211">
    <property type="entry name" value="Ribosomal protein S5 domain 2-like"/>
    <property type="match status" value="1"/>
</dbReference>
<keyword evidence="3" id="KW-0547">Nucleotide-binding</keyword>